<protein>
    <submittedName>
        <fullName evidence="4">Phage-related membrane protein</fullName>
    </submittedName>
</protein>
<sequence length="352" mass="39721">MAITAYIGVPGSGKSYEVVKSVIIPAVASGRRIVSNIYGLNHEAIIQYCYKNKLISDDISPGEIIHVENERVMSSDFYPVKGNQDKSLCQPGDLIILDECHRFFTSDKALSSDARIFAAEHRHYADEKTGQTCDLVLINQALTTLPRFLRERIEQTFRMKKLIGLSHKSYRVDVFDGSRTTKATHLSNYVCRYSKDIYPLYSSHDVKGAVETRTDARAVLFKPQVILLFIFLILLSVYLFFSFLLPFFNPQKKTEQAQQSAPLRSSPSSPSVNVSPSPENKTAPAPSQKWCVIGRFNDGDRNYVFLRDTDNRLRMVSANKFRGLNIMLEGEVDGVKVVAWSCNNPVSFRGQK</sequence>
<feature type="region of interest" description="Disordered" evidence="1">
    <location>
        <begin position="256"/>
        <end position="286"/>
    </location>
</feature>
<evidence type="ECO:0000259" key="3">
    <source>
        <dbReference type="Pfam" id="PF05707"/>
    </source>
</evidence>
<comment type="caution">
    <text evidence="4">The sequence shown here is derived from an EMBL/GenBank/DDBJ whole genome shotgun (WGS) entry which is preliminary data.</text>
</comment>
<feature type="domain" description="Zona occludens toxin N-terminal" evidence="3">
    <location>
        <begin position="6"/>
        <end position="204"/>
    </location>
</feature>
<dbReference type="Pfam" id="PF05707">
    <property type="entry name" value="Zot"/>
    <property type="match status" value="1"/>
</dbReference>
<proteinExistence type="predicted"/>
<evidence type="ECO:0000313" key="4">
    <source>
        <dbReference type="EMBL" id="STK73494.1"/>
    </source>
</evidence>
<keyword evidence="2" id="KW-0812">Transmembrane</keyword>
<dbReference type="InterPro" id="IPR008900">
    <property type="entry name" value="Zot_N"/>
</dbReference>
<keyword evidence="2" id="KW-0472">Membrane</keyword>
<gene>
    <name evidence="4" type="primary">zot</name>
    <name evidence="4" type="ORF">NCTC8603_01336</name>
</gene>
<keyword evidence="2" id="KW-1133">Transmembrane helix</keyword>
<accession>A0A376HGE6</accession>
<evidence type="ECO:0000256" key="2">
    <source>
        <dbReference type="SAM" id="Phobius"/>
    </source>
</evidence>
<dbReference type="RefSeq" id="WP_001018589.1">
    <property type="nucleotide sequence ID" value="NZ_JAGDHW010000007.1"/>
</dbReference>
<dbReference type="InterPro" id="IPR027417">
    <property type="entry name" value="P-loop_NTPase"/>
</dbReference>
<dbReference type="Gene3D" id="3.40.50.300">
    <property type="entry name" value="P-loop containing nucleotide triphosphate hydrolases"/>
    <property type="match status" value="1"/>
</dbReference>
<feature type="compositionally biased region" description="Low complexity" evidence="1">
    <location>
        <begin position="265"/>
        <end position="278"/>
    </location>
</feature>
<evidence type="ECO:0000313" key="5">
    <source>
        <dbReference type="Proteomes" id="UP000255153"/>
    </source>
</evidence>
<dbReference type="AlphaFoldDB" id="A0A376HGE6"/>
<organism evidence="4 5">
    <name type="scientific">Escherichia coli</name>
    <dbReference type="NCBI Taxonomy" id="562"/>
    <lineage>
        <taxon>Bacteria</taxon>
        <taxon>Pseudomonadati</taxon>
        <taxon>Pseudomonadota</taxon>
        <taxon>Gammaproteobacteria</taxon>
        <taxon>Enterobacterales</taxon>
        <taxon>Enterobacteriaceae</taxon>
        <taxon>Escherichia</taxon>
    </lineage>
</organism>
<feature type="transmembrane region" description="Helical" evidence="2">
    <location>
        <begin position="225"/>
        <end position="248"/>
    </location>
</feature>
<evidence type="ECO:0000256" key="1">
    <source>
        <dbReference type="SAM" id="MobiDB-lite"/>
    </source>
</evidence>
<dbReference type="EMBL" id="UGEE01000003">
    <property type="protein sequence ID" value="STK73494.1"/>
    <property type="molecule type" value="Genomic_DNA"/>
</dbReference>
<dbReference type="Proteomes" id="UP000255153">
    <property type="component" value="Unassembled WGS sequence"/>
</dbReference>
<reference evidence="4 5" key="1">
    <citation type="submission" date="2018-06" db="EMBL/GenBank/DDBJ databases">
        <authorList>
            <consortium name="Pathogen Informatics"/>
            <person name="Doyle S."/>
        </authorList>
    </citation>
    <scope>NUCLEOTIDE SEQUENCE [LARGE SCALE GENOMIC DNA]</scope>
    <source>
        <strain evidence="4 5">NCTC8603</strain>
    </source>
</reference>
<name>A0A376HGE6_ECOLX</name>